<dbReference type="HOGENOM" id="CLU_066033_1_0_1"/>
<dbReference type="Proteomes" id="UP000027265">
    <property type="component" value="Unassembled WGS sequence"/>
</dbReference>
<dbReference type="Pfam" id="PF04117">
    <property type="entry name" value="Mpv17_PMP22"/>
    <property type="match status" value="1"/>
</dbReference>
<evidence type="ECO:0000256" key="3">
    <source>
        <dbReference type="ARBA" id="ARBA00022692"/>
    </source>
</evidence>
<protein>
    <submittedName>
        <fullName evidence="7">Uncharacterized protein</fullName>
    </submittedName>
</protein>
<dbReference type="AlphaFoldDB" id="A0A067Q8V1"/>
<keyword evidence="4" id="KW-1133">Transmembrane helix</keyword>
<comment type="subcellular location">
    <subcellularLocation>
        <location evidence="1">Membrane</location>
        <topology evidence="1">Multi-pass membrane protein</topology>
    </subcellularLocation>
</comment>
<evidence type="ECO:0000313" key="7">
    <source>
        <dbReference type="EMBL" id="KDQ63409.1"/>
    </source>
</evidence>
<evidence type="ECO:0000256" key="5">
    <source>
        <dbReference type="ARBA" id="ARBA00023136"/>
    </source>
</evidence>
<dbReference type="PANTHER" id="PTHR11266">
    <property type="entry name" value="PEROXISOMAL MEMBRANE PROTEIN 2, PXMP2 MPV17"/>
    <property type="match status" value="1"/>
</dbReference>
<dbReference type="STRING" id="933084.A0A067Q8V1"/>
<evidence type="ECO:0000256" key="1">
    <source>
        <dbReference type="ARBA" id="ARBA00004141"/>
    </source>
</evidence>
<keyword evidence="5" id="KW-0472">Membrane</keyword>
<keyword evidence="3" id="KW-0812">Transmembrane</keyword>
<organism evidence="7 8">
    <name type="scientific">Jaapia argillacea MUCL 33604</name>
    <dbReference type="NCBI Taxonomy" id="933084"/>
    <lineage>
        <taxon>Eukaryota</taxon>
        <taxon>Fungi</taxon>
        <taxon>Dikarya</taxon>
        <taxon>Basidiomycota</taxon>
        <taxon>Agaricomycotina</taxon>
        <taxon>Agaricomycetes</taxon>
        <taxon>Agaricomycetidae</taxon>
        <taxon>Jaapiales</taxon>
        <taxon>Jaapiaceae</taxon>
        <taxon>Jaapia</taxon>
    </lineage>
</organism>
<evidence type="ECO:0000256" key="6">
    <source>
        <dbReference type="RuleBase" id="RU363053"/>
    </source>
</evidence>
<comment type="similarity">
    <text evidence="2 6">Belongs to the peroxisomal membrane protein PXMP2/4 family.</text>
</comment>
<dbReference type="GO" id="GO:0005778">
    <property type="term" value="C:peroxisomal membrane"/>
    <property type="evidence" value="ECO:0007669"/>
    <property type="project" value="TreeGrafter"/>
</dbReference>
<evidence type="ECO:0000313" key="8">
    <source>
        <dbReference type="Proteomes" id="UP000027265"/>
    </source>
</evidence>
<keyword evidence="8" id="KW-1185">Reference proteome</keyword>
<dbReference type="EMBL" id="KL197710">
    <property type="protein sequence ID" value="KDQ63409.1"/>
    <property type="molecule type" value="Genomic_DNA"/>
</dbReference>
<reference evidence="8" key="1">
    <citation type="journal article" date="2014" name="Proc. Natl. Acad. Sci. U.S.A.">
        <title>Extensive sampling of basidiomycete genomes demonstrates inadequacy of the white-rot/brown-rot paradigm for wood decay fungi.</title>
        <authorList>
            <person name="Riley R."/>
            <person name="Salamov A.A."/>
            <person name="Brown D.W."/>
            <person name="Nagy L.G."/>
            <person name="Floudas D."/>
            <person name="Held B.W."/>
            <person name="Levasseur A."/>
            <person name="Lombard V."/>
            <person name="Morin E."/>
            <person name="Otillar R."/>
            <person name="Lindquist E.A."/>
            <person name="Sun H."/>
            <person name="LaButti K.M."/>
            <person name="Schmutz J."/>
            <person name="Jabbour D."/>
            <person name="Luo H."/>
            <person name="Baker S.E."/>
            <person name="Pisabarro A.G."/>
            <person name="Walton J.D."/>
            <person name="Blanchette R.A."/>
            <person name="Henrissat B."/>
            <person name="Martin F."/>
            <person name="Cullen D."/>
            <person name="Hibbett D.S."/>
            <person name="Grigoriev I.V."/>
        </authorList>
    </citation>
    <scope>NUCLEOTIDE SEQUENCE [LARGE SCALE GENOMIC DNA]</scope>
    <source>
        <strain evidence="8">MUCL 33604</strain>
    </source>
</reference>
<gene>
    <name evidence="7" type="ORF">JAAARDRAFT_65464</name>
</gene>
<dbReference type="OrthoDB" id="860at2759"/>
<evidence type="ECO:0000256" key="2">
    <source>
        <dbReference type="ARBA" id="ARBA00006824"/>
    </source>
</evidence>
<evidence type="ECO:0000256" key="4">
    <source>
        <dbReference type="ARBA" id="ARBA00022989"/>
    </source>
</evidence>
<dbReference type="PANTHER" id="PTHR11266:SF93">
    <property type="entry name" value="INTEGRAL MEMBRANE PROTEIN 25D9-6"/>
    <property type="match status" value="1"/>
</dbReference>
<dbReference type="InParanoid" id="A0A067Q8V1"/>
<proteinExistence type="inferred from homology"/>
<accession>A0A067Q8V1</accession>
<dbReference type="InterPro" id="IPR007248">
    <property type="entry name" value="Mpv17_PMP22"/>
</dbReference>
<name>A0A067Q8V1_9AGAM</name>
<sequence length="219" mass="23714">MSSSAVAKSGVHPWLAMYLAQLAANPLRTKCITSGTLSFVQEVLASNIAQTPIQRPPSRAPFLNHLLAAGRVELKAVKMAMYGSLVSAPLGHILVGALQKAFAGRTGTAAKIQQVLASNLFIAPINTAVYLTCMAIINGAQSVDEIIRTVQGGFFAVLRIQWVTGPLSIVFAQKFLSPELWVPFFNIIQFSVGLYFNTRVKLMRIAAEKAKKDKENKGK</sequence>